<evidence type="ECO:0000256" key="7">
    <source>
        <dbReference type="RuleBase" id="RU363032"/>
    </source>
</evidence>
<feature type="transmembrane region" description="Helical" evidence="7">
    <location>
        <begin position="73"/>
        <end position="94"/>
    </location>
</feature>
<organism evidence="9 10">
    <name type="scientific">Tistlia consotensis USBA 355</name>
    <dbReference type="NCBI Taxonomy" id="560819"/>
    <lineage>
        <taxon>Bacteria</taxon>
        <taxon>Pseudomonadati</taxon>
        <taxon>Pseudomonadota</taxon>
        <taxon>Alphaproteobacteria</taxon>
        <taxon>Rhodospirillales</taxon>
        <taxon>Rhodovibrionaceae</taxon>
        <taxon>Tistlia</taxon>
    </lineage>
</organism>
<keyword evidence="3" id="KW-1003">Cell membrane</keyword>
<feature type="transmembrane region" description="Helical" evidence="7">
    <location>
        <begin position="158"/>
        <end position="179"/>
    </location>
</feature>
<dbReference type="CDD" id="cd06261">
    <property type="entry name" value="TM_PBP2"/>
    <property type="match status" value="1"/>
</dbReference>
<proteinExistence type="inferred from homology"/>
<dbReference type="PANTHER" id="PTHR43005">
    <property type="entry name" value="BLR7065 PROTEIN"/>
    <property type="match status" value="1"/>
</dbReference>
<evidence type="ECO:0000259" key="8">
    <source>
        <dbReference type="PROSITE" id="PS50928"/>
    </source>
</evidence>
<evidence type="ECO:0000256" key="6">
    <source>
        <dbReference type="ARBA" id="ARBA00023136"/>
    </source>
</evidence>
<feature type="domain" description="ABC transmembrane type-1" evidence="8">
    <location>
        <begin position="69"/>
        <end position="283"/>
    </location>
</feature>
<protein>
    <submittedName>
        <fullName evidence="9">Carbohydrate ABC transporter membrane protein 1, CUT1 family</fullName>
    </submittedName>
</protein>
<dbReference type="Gene3D" id="1.10.3720.10">
    <property type="entry name" value="MetI-like"/>
    <property type="match status" value="1"/>
</dbReference>
<feature type="transmembrane region" description="Helical" evidence="7">
    <location>
        <begin position="199"/>
        <end position="221"/>
    </location>
</feature>
<dbReference type="AlphaFoldDB" id="A0A1Y6C6M2"/>
<sequence>MRLKTSDSLIGVAFITPAATLFLLLVAYPLFQSILISFSAINTMTLKGHYVGLANYLDILQDQEFWRTLVNTLIWTAGSLVLQVLLGVGFALLLHRAFPGRALARSLVLFPYLLSTAVAVLVWRWLFNDLYGILNYGLVHIGLIERPIAWLSRMPEAMISVILVGAWKFFPFVVIALLARLQTIPLQLYEAARIDGASAVARFWDITLPQLSGVLAVVVLLRSIWDFKEFDLVYLMTGGGPGIGTQTLPILVYREAFPQLHLGKGAAIAVVMLLVMLVFMLLYLRQSARGDER</sequence>
<dbReference type="RefSeq" id="WP_085123763.1">
    <property type="nucleotide sequence ID" value="NZ_FWZX01000013.1"/>
</dbReference>
<keyword evidence="4 7" id="KW-0812">Transmembrane</keyword>
<gene>
    <name evidence="9" type="ORF">SAMN05428998_11386</name>
</gene>
<dbReference type="InterPro" id="IPR000515">
    <property type="entry name" value="MetI-like"/>
</dbReference>
<evidence type="ECO:0000313" key="9">
    <source>
        <dbReference type="EMBL" id="SMF38908.1"/>
    </source>
</evidence>
<dbReference type="PROSITE" id="PS50928">
    <property type="entry name" value="ABC_TM1"/>
    <property type="match status" value="1"/>
</dbReference>
<comment type="subcellular location">
    <subcellularLocation>
        <location evidence="1 7">Cell membrane</location>
        <topology evidence="1 7">Multi-pass membrane protein</topology>
    </subcellularLocation>
</comment>
<dbReference type="GO" id="GO:0055085">
    <property type="term" value="P:transmembrane transport"/>
    <property type="evidence" value="ECO:0007669"/>
    <property type="project" value="InterPro"/>
</dbReference>
<evidence type="ECO:0000256" key="1">
    <source>
        <dbReference type="ARBA" id="ARBA00004651"/>
    </source>
</evidence>
<dbReference type="InterPro" id="IPR035906">
    <property type="entry name" value="MetI-like_sf"/>
</dbReference>
<feature type="transmembrane region" description="Helical" evidence="7">
    <location>
        <begin position="265"/>
        <end position="284"/>
    </location>
</feature>
<accession>A0A1Y6C6M2</accession>
<dbReference type="STRING" id="560819.SAMN05428998_11386"/>
<keyword evidence="2 7" id="KW-0813">Transport</keyword>
<feature type="transmembrane region" description="Helical" evidence="7">
    <location>
        <begin position="106"/>
        <end position="127"/>
    </location>
</feature>
<evidence type="ECO:0000256" key="3">
    <source>
        <dbReference type="ARBA" id="ARBA00022475"/>
    </source>
</evidence>
<evidence type="ECO:0000256" key="4">
    <source>
        <dbReference type="ARBA" id="ARBA00022692"/>
    </source>
</evidence>
<feature type="transmembrane region" description="Helical" evidence="7">
    <location>
        <begin position="12"/>
        <end position="31"/>
    </location>
</feature>
<keyword evidence="10" id="KW-1185">Reference proteome</keyword>
<keyword evidence="6 7" id="KW-0472">Membrane</keyword>
<dbReference type="GO" id="GO:0005886">
    <property type="term" value="C:plasma membrane"/>
    <property type="evidence" value="ECO:0007669"/>
    <property type="project" value="UniProtKB-SubCell"/>
</dbReference>
<dbReference type="Pfam" id="PF00528">
    <property type="entry name" value="BPD_transp_1"/>
    <property type="match status" value="1"/>
</dbReference>
<comment type="similarity">
    <text evidence="7">Belongs to the binding-protein-dependent transport system permease family.</text>
</comment>
<evidence type="ECO:0000256" key="2">
    <source>
        <dbReference type="ARBA" id="ARBA00022448"/>
    </source>
</evidence>
<dbReference type="Proteomes" id="UP000192917">
    <property type="component" value="Unassembled WGS sequence"/>
</dbReference>
<keyword evidence="5 7" id="KW-1133">Transmembrane helix</keyword>
<name>A0A1Y6C6M2_9PROT</name>
<dbReference type="EMBL" id="FWZX01000013">
    <property type="protein sequence ID" value="SMF38908.1"/>
    <property type="molecule type" value="Genomic_DNA"/>
</dbReference>
<evidence type="ECO:0000256" key="5">
    <source>
        <dbReference type="ARBA" id="ARBA00022989"/>
    </source>
</evidence>
<dbReference type="PANTHER" id="PTHR43005:SF1">
    <property type="entry name" value="SPERMIDINE_PUTRESCINE TRANSPORT SYSTEM PERMEASE PROTEIN"/>
    <property type="match status" value="1"/>
</dbReference>
<evidence type="ECO:0000313" key="10">
    <source>
        <dbReference type="Proteomes" id="UP000192917"/>
    </source>
</evidence>
<reference evidence="9 10" key="1">
    <citation type="submission" date="2017-04" db="EMBL/GenBank/DDBJ databases">
        <authorList>
            <person name="Afonso C.L."/>
            <person name="Miller P.J."/>
            <person name="Scott M.A."/>
            <person name="Spackman E."/>
            <person name="Goraichik I."/>
            <person name="Dimitrov K.M."/>
            <person name="Suarez D.L."/>
            <person name="Swayne D.E."/>
        </authorList>
    </citation>
    <scope>NUCLEOTIDE SEQUENCE [LARGE SCALE GENOMIC DNA]</scope>
    <source>
        <strain evidence="9 10">USBA 355</strain>
    </source>
</reference>
<dbReference type="SUPFAM" id="SSF161098">
    <property type="entry name" value="MetI-like"/>
    <property type="match status" value="1"/>
</dbReference>